<evidence type="ECO:0000256" key="6">
    <source>
        <dbReference type="ARBA" id="ARBA00023128"/>
    </source>
</evidence>
<dbReference type="PRINTS" id="PR00351">
    <property type="entry name" value="OM20RECEPTOR"/>
</dbReference>
<evidence type="ECO:0000256" key="5">
    <source>
        <dbReference type="ARBA" id="ARBA00022989"/>
    </source>
</evidence>
<evidence type="ECO:0000313" key="9">
    <source>
        <dbReference type="EMBL" id="THH23191.1"/>
    </source>
</evidence>
<dbReference type="InterPro" id="IPR000719">
    <property type="entry name" value="Prot_kinase_dom"/>
</dbReference>
<dbReference type="Gene3D" id="1.10.510.10">
    <property type="entry name" value="Transferase(Phosphotransferase) domain 1"/>
    <property type="match status" value="1"/>
</dbReference>
<organism evidence="9 10">
    <name type="scientific">Antrodiella citrinella</name>
    <dbReference type="NCBI Taxonomy" id="2447956"/>
    <lineage>
        <taxon>Eukaryota</taxon>
        <taxon>Fungi</taxon>
        <taxon>Dikarya</taxon>
        <taxon>Basidiomycota</taxon>
        <taxon>Agaricomycotina</taxon>
        <taxon>Agaricomycetes</taxon>
        <taxon>Polyporales</taxon>
        <taxon>Steccherinaceae</taxon>
        <taxon>Antrodiella</taxon>
    </lineage>
</organism>
<evidence type="ECO:0000256" key="7">
    <source>
        <dbReference type="ARBA" id="ARBA00023136"/>
    </source>
</evidence>
<dbReference type="GO" id="GO:0004674">
    <property type="term" value="F:protein serine/threonine kinase activity"/>
    <property type="evidence" value="ECO:0007669"/>
    <property type="project" value="TreeGrafter"/>
</dbReference>
<dbReference type="GO" id="GO:0006886">
    <property type="term" value="P:intracellular protein transport"/>
    <property type="evidence" value="ECO:0007669"/>
    <property type="project" value="InterPro"/>
</dbReference>
<dbReference type="GO" id="GO:0005524">
    <property type="term" value="F:ATP binding"/>
    <property type="evidence" value="ECO:0007669"/>
    <property type="project" value="InterPro"/>
</dbReference>
<dbReference type="InterPro" id="IPR051681">
    <property type="entry name" value="Ser/Thr_Kinases-Pseudokinases"/>
</dbReference>
<feature type="domain" description="Protein kinase" evidence="8">
    <location>
        <begin position="13"/>
        <end position="295"/>
    </location>
</feature>
<dbReference type="Pfam" id="PF00069">
    <property type="entry name" value="Pkinase"/>
    <property type="match status" value="1"/>
</dbReference>
<dbReference type="GO" id="GO:0006605">
    <property type="term" value="P:protein targeting"/>
    <property type="evidence" value="ECO:0007669"/>
    <property type="project" value="InterPro"/>
</dbReference>
<evidence type="ECO:0000256" key="1">
    <source>
        <dbReference type="ARBA" id="ARBA00004572"/>
    </source>
</evidence>
<comment type="similarity">
    <text evidence="2">Belongs to the Tom20 family.</text>
</comment>
<dbReference type="PROSITE" id="PS50011">
    <property type="entry name" value="PROTEIN_KINASE_DOM"/>
    <property type="match status" value="1"/>
</dbReference>
<evidence type="ECO:0000256" key="4">
    <source>
        <dbReference type="ARBA" id="ARBA00022787"/>
    </source>
</evidence>
<keyword evidence="4" id="KW-1000">Mitochondrion outer membrane</keyword>
<evidence type="ECO:0000259" key="8">
    <source>
        <dbReference type="PROSITE" id="PS50011"/>
    </source>
</evidence>
<evidence type="ECO:0000256" key="2">
    <source>
        <dbReference type="ARBA" id="ARBA00005792"/>
    </source>
</evidence>
<dbReference type="SUPFAM" id="SSF47157">
    <property type="entry name" value="Mitochondrial import receptor subunit Tom20"/>
    <property type="match status" value="1"/>
</dbReference>
<dbReference type="PANTHER" id="PTHR44329:SF214">
    <property type="entry name" value="PROTEIN KINASE DOMAIN-CONTAINING PROTEIN"/>
    <property type="match status" value="1"/>
</dbReference>
<dbReference type="OrthoDB" id="2791079at2759"/>
<dbReference type="InterPro" id="IPR011009">
    <property type="entry name" value="Kinase-like_dom_sf"/>
</dbReference>
<dbReference type="InterPro" id="IPR023392">
    <property type="entry name" value="Tom20_dom_sf"/>
</dbReference>
<reference evidence="9 10" key="1">
    <citation type="submission" date="2019-02" db="EMBL/GenBank/DDBJ databases">
        <title>Genome sequencing of the rare red list fungi Antrodiella citrinella (Flaviporus citrinellus).</title>
        <authorList>
            <person name="Buettner E."/>
            <person name="Kellner H."/>
        </authorList>
    </citation>
    <scope>NUCLEOTIDE SEQUENCE [LARGE SCALE GENOMIC DNA]</scope>
    <source>
        <strain evidence="9 10">DSM 108506</strain>
    </source>
</reference>
<dbReference type="AlphaFoldDB" id="A0A4S4MEU3"/>
<dbReference type="SUPFAM" id="SSF56112">
    <property type="entry name" value="Protein kinase-like (PK-like)"/>
    <property type="match status" value="1"/>
</dbReference>
<accession>A0A4S4MEU3</accession>
<proteinExistence type="inferred from homology"/>
<name>A0A4S4MEU3_9APHY</name>
<sequence length="415" mass="46427">MFPAATIIKGVKLTEKEKMGGGGYANVYLGRESYKHVAIKRLHLYEKASDEIKRQTRQSFYRESMLWKHLSHKHVLPFLGVSEDVFPRTVCIILPWMSHGSIRDYIPRCQKEGRLSGSAFGRAVVKWFHQTAQGLAYLHEQKIIHGDLHAGNILIDTDHNARLTDFGVAIIAEANASEGSESIYGALRWQAPELFDPEEFGLPDDSVRSGAASDVYALGLTGIELYTGKIPFPEISDPIMVQRRVIKGVRPNRPVLPDGPISDDIWDLLCWTWAHNASDRPLASQVATELGDIRLSSHTAGLSLHTPQVPEIASEPAAAEAIERIRSPSPTAAFTELMNTTLQSPADRQRFFLKAIKEGENLMKLNPAYFNQAAQIFHKALLAYHNPPELLMIYEGMLQPPVLQLVKNMYQARTQ</sequence>
<evidence type="ECO:0000313" key="10">
    <source>
        <dbReference type="Proteomes" id="UP000308730"/>
    </source>
</evidence>
<gene>
    <name evidence="9" type="ORF">EUX98_g7985</name>
</gene>
<dbReference type="GO" id="GO:0005742">
    <property type="term" value="C:mitochondrial outer membrane translocase complex"/>
    <property type="evidence" value="ECO:0007669"/>
    <property type="project" value="InterPro"/>
</dbReference>
<dbReference type="PANTHER" id="PTHR44329">
    <property type="entry name" value="SERINE/THREONINE-PROTEIN KINASE TNNI3K-RELATED"/>
    <property type="match status" value="1"/>
</dbReference>
<comment type="caution">
    <text evidence="9">The sequence shown here is derived from an EMBL/GenBank/DDBJ whole genome shotgun (WGS) entry which is preliminary data.</text>
</comment>
<dbReference type="Pfam" id="PF02064">
    <property type="entry name" value="MAS20"/>
    <property type="match status" value="1"/>
</dbReference>
<keyword evidence="6" id="KW-0496">Mitochondrion</keyword>
<keyword evidence="7" id="KW-0472">Membrane</keyword>
<dbReference type="Gene3D" id="1.20.960.10">
    <property type="entry name" value="Mitochondrial outer membrane translocase complex, subunit Tom20 domain"/>
    <property type="match status" value="1"/>
</dbReference>
<dbReference type="EMBL" id="SGPM01000382">
    <property type="protein sequence ID" value="THH23191.1"/>
    <property type="molecule type" value="Genomic_DNA"/>
</dbReference>
<keyword evidence="10" id="KW-1185">Reference proteome</keyword>
<keyword evidence="3" id="KW-0812">Transmembrane</keyword>
<keyword evidence="5" id="KW-1133">Transmembrane helix</keyword>
<evidence type="ECO:0000256" key="3">
    <source>
        <dbReference type="ARBA" id="ARBA00022692"/>
    </source>
</evidence>
<protein>
    <recommendedName>
        <fullName evidence="8">Protein kinase domain-containing protein</fullName>
    </recommendedName>
</protein>
<dbReference type="InterPro" id="IPR002056">
    <property type="entry name" value="MAS20"/>
</dbReference>
<dbReference type="Proteomes" id="UP000308730">
    <property type="component" value="Unassembled WGS sequence"/>
</dbReference>
<comment type="subcellular location">
    <subcellularLocation>
        <location evidence="1">Mitochondrion outer membrane</location>
        <topology evidence="1">Single-pass membrane protein</topology>
    </subcellularLocation>
</comment>